<name>A0A9X0YKF6_9FLAO</name>
<gene>
    <name evidence="1" type="ORF">J2Z56_000750</name>
    <name evidence="2" type="ORF">J2Z57_000043</name>
</gene>
<accession>A0A9X0YKF6</accession>
<comment type="caution">
    <text evidence="1">The sequence shown here is derived from an EMBL/GenBank/DDBJ whole genome shotgun (WGS) entry which is preliminary data.</text>
</comment>
<sequence length="169" mass="20739">MKVILTILILLFFVEAFSQNKENDSIYFKYNENYILFYENFKNLNYKEFERRVLQNISKTKTEGYFILKKIDTLYNLNPKQIFDLKAYVENRAFYYSGTYNKTINKDLLKEKIFNKYKVFIVKNNTFITIRQHPFENFYNSYYPIKYEDKNKYPTQLKIHYILNTTKSI</sequence>
<evidence type="ECO:0000313" key="4">
    <source>
        <dbReference type="Proteomes" id="UP001231587"/>
    </source>
</evidence>
<dbReference type="AlphaFoldDB" id="A0A9X0YKF6"/>
<organism evidence="1 3">
    <name type="scientific">Formosa algae</name>
    <dbReference type="NCBI Taxonomy" id="225843"/>
    <lineage>
        <taxon>Bacteria</taxon>
        <taxon>Pseudomonadati</taxon>
        <taxon>Bacteroidota</taxon>
        <taxon>Flavobacteriia</taxon>
        <taxon>Flavobacteriales</taxon>
        <taxon>Flavobacteriaceae</taxon>
        <taxon>Formosa</taxon>
    </lineage>
</organism>
<dbReference type="Proteomes" id="UP001231587">
    <property type="component" value="Unassembled WGS sequence"/>
</dbReference>
<dbReference type="Proteomes" id="UP001138672">
    <property type="component" value="Unassembled WGS sequence"/>
</dbReference>
<keyword evidence="4" id="KW-1185">Reference proteome</keyword>
<evidence type="ECO:0000313" key="3">
    <source>
        <dbReference type="Proteomes" id="UP001138672"/>
    </source>
</evidence>
<evidence type="ECO:0000313" key="2">
    <source>
        <dbReference type="EMBL" id="MDQ0333621.1"/>
    </source>
</evidence>
<proteinExistence type="predicted"/>
<dbReference type="EMBL" id="JAUSUU010000001">
    <property type="protein sequence ID" value="MDQ0333621.1"/>
    <property type="molecule type" value="Genomic_DNA"/>
</dbReference>
<reference evidence="1" key="1">
    <citation type="submission" date="2021-03" db="EMBL/GenBank/DDBJ databases">
        <title>Genomic Encyclopedia of Type Strains, Phase IV (KMG-IV): sequencing the most valuable type-strain genomes for metagenomic binning, comparative biology and taxonomic classification.</title>
        <authorList>
            <person name="Goeker M."/>
        </authorList>
    </citation>
    <scope>NUCLEOTIDE SEQUENCE</scope>
    <source>
        <strain evidence="1">DSM 15523</strain>
        <strain evidence="2 4">DSM 16476</strain>
    </source>
</reference>
<dbReference type="RefSeq" id="WP_057782180.1">
    <property type="nucleotide sequence ID" value="NZ_JAGGJQ010000002.1"/>
</dbReference>
<dbReference type="EMBL" id="JAGGJQ010000002">
    <property type="protein sequence ID" value="MBP1838844.1"/>
    <property type="molecule type" value="Genomic_DNA"/>
</dbReference>
<protein>
    <submittedName>
        <fullName evidence="1">Uncharacterized protein</fullName>
    </submittedName>
</protein>
<evidence type="ECO:0000313" key="1">
    <source>
        <dbReference type="EMBL" id="MBP1838844.1"/>
    </source>
</evidence>